<dbReference type="Proteomes" id="UP001556367">
    <property type="component" value="Unassembled WGS sequence"/>
</dbReference>
<evidence type="ECO:0000313" key="2">
    <source>
        <dbReference type="Proteomes" id="UP001556367"/>
    </source>
</evidence>
<sequence length="121" mass="13995">MTSLLSCRRRVSKDQGTYAWENTPLRQDGGIRPRVRACLVRFFFWVDGRDVGFRHELAVARPRLDTQDTHPFSRKAANKVRVTCMTSWVSWMLFSGWRSTVRHAGGIVIGLSRGDERDEVR</sequence>
<dbReference type="EMBL" id="JASNQZ010000008">
    <property type="protein sequence ID" value="KAL0953827.1"/>
    <property type="molecule type" value="Genomic_DNA"/>
</dbReference>
<proteinExistence type="predicted"/>
<name>A0ABR3JE50_9AGAR</name>
<evidence type="ECO:0000313" key="1">
    <source>
        <dbReference type="EMBL" id="KAL0953827.1"/>
    </source>
</evidence>
<accession>A0ABR3JE50</accession>
<protein>
    <submittedName>
        <fullName evidence="1">Uncharacterized protein</fullName>
    </submittedName>
</protein>
<gene>
    <name evidence="1" type="ORF">HGRIS_005007</name>
</gene>
<organism evidence="1 2">
    <name type="scientific">Hohenbuehelia grisea</name>
    <dbReference type="NCBI Taxonomy" id="104357"/>
    <lineage>
        <taxon>Eukaryota</taxon>
        <taxon>Fungi</taxon>
        <taxon>Dikarya</taxon>
        <taxon>Basidiomycota</taxon>
        <taxon>Agaricomycotina</taxon>
        <taxon>Agaricomycetes</taxon>
        <taxon>Agaricomycetidae</taxon>
        <taxon>Agaricales</taxon>
        <taxon>Pleurotineae</taxon>
        <taxon>Pleurotaceae</taxon>
        <taxon>Hohenbuehelia</taxon>
    </lineage>
</organism>
<keyword evidence="2" id="KW-1185">Reference proteome</keyword>
<comment type="caution">
    <text evidence="1">The sequence shown here is derived from an EMBL/GenBank/DDBJ whole genome shotgun (WGS) entry which is preliminary data.</text>
</comment>
<reference evidence="2" key="1">
    <citation type="submission" date="2024-06" db="EMBL/GenBank/DDBJ databases">
        <title>Multi-omics analyses provide insights into the biosynthesis of the anticancer antibiotic pleurotin in Hohenbuehelia grisea.</title>
        <authorList>
            <person name="Weaver J.A."/>
            <person name="Alberti F."/>
        </authorList>
    </citation>
    <scope>NUCLEOTIDE SEQUENCE [LARGE SCALE GENOMIC DNA]</scope>
    <source>
        <strain evidence="2">T-177</strain>
    </source>
</reference>